<dbReference type="Proteomes" id="UP001519363">
    <property type="component" value="Unassembled WGS sequence"/>
</dbReference>
<dbReference type="InterPro" id="IPR036271">
    <property type="entry name" value="Tet_transcr_reg_TetR-rel_C_sf"/>
</dbReference>
<keyword evidence="3" id="KW-0804">Transcription</keyword>
<dbReference type="Gene3D" id="1.10.357.10">
    <property type="entry name" value="Tetracycline Repressor, domain 2"/>
    <property type="match status" value="1"/>
</dbReference>
<feature type="DNA-binding region" description="H-T-H motif" evidence="4">
    <location>
        <begin position="27"/>
        <end position="46"/>
    </location>
</feature>
<comment type="caution">
    <text evidence="6">The sequence shown here is derived from an EMBL/GenBank/DDBJ whole genome shotgun (WGS) entry which is preliminary data.</text>
</comment>
<gene>
    <name evidence="6" type="ORF">JOF53_003625</name>
</gene>
<dbReference type="SUPFAM" id="SSF48498">
    <property type="entry name" value="Tetracyclin repressor-like, C-terminal domain"/>
    <property type="match status" value="1"/>
</dbReference>
<dbReference type="InterPro" id="IPR011075">
    <property type="entry name" value="TetR_C"/>
</dbReference>
<keyword evidence="7" id="KW-1185">Reference proteome</keyword>
<proteinExistence type="predicted"/>
<evidence type="ECO:0000256" key="2">
    <source>
        <dbReference type="ARBA" id="ARBA00023125"/>
    </source>
</evidence>
<dbReference type="SUPFAM" id="SSF46689">
    <property type="entry name" value="Homeodomain-like"/>
    <property type="match status" value="1"/>
</dbReference>
<dbReference type="RefSeq" id="WP_209707144.1">
    <property type="nucleotide sequence ID" value="NZ_JAGIOO010000001.1"/>
</dbReference>
<accession>A0ABS5ADU3</accession>
<evidence type="ECO:0000313" key="7">
    <source>
        <dbReference type="Proteomes" id="UP001519363"/>
    </source>
</evidence>
<evidence type="ECO:0000259" key="5">
    <source>
        <dbReference type="PROSITE" id="PS50977"/>
    </source>
</evidence>
<sequence length="190" mass="20821">MPRPSVREVIVEAALAEFHRGGFTASSVDTITRAAGVPKGSFYNHFRSKEELAALIVGKYAEESEWRHDRDPAAPPLARLRARFETMGAILVRNGFTRGCLLGNMAAEQADHSEQVRAEVHAMLTGWGEAVAALLVQARERGELTTGADPARLARFLLDAWEGALLRARAAKDDTALADFFTTAFEDLLR</sequence>
<dbReference type="EMBL" id="JAGIOO010000001">
    <property type="protein sequence ID" value="MBP2474753.1"/>
    <property type="molecule type" value="Genomic_DNA"/>
</dbReference>
<evidence type="ECO:0000256" key="1">
    <source>
        <dbReference type="ARBA" id="ARBA00023015"/>
    </source>
</evidence>
<organism evidence="6 7">
    <name type="scientific">Crossiella equi</name>
    <dbReference type="NCBI Taxonomy" id="130796"/>
    <lineage>
        <taxon>Bacteria</taxon>
        <taxon>Bacillati</taxon>
        <taxon>Actinomycetota</taxon>
        <taxon>Actinomycetes</taxon>
        <taxon>Pseudonocardiales</taxon>
        <taxon>Pseudonocardiaceae</taxon>
        <taxon>Crossiella</taxon>
    </lineage>
</organism>
<dbReference type="Pfam" id="PF16925">
    <property type="entry name" value="TetR_C_13"/>
    <property type="match status" value="1"/>
</dbReference>
<name>A0ABS5ADU3_9PSEU</name>
<dbReference type="PROSITE" id="PS50977">
    <property type="entry name" value="HTH_TETR_2"/>
    <property type="match status" value="1"/>
</dbReference>
<dbReference type="InterPro" id="IPR001647">
    <property type="entry name" value="HTH_TetR"/>
</dbReference>
<protein>
    <submittedName>
        <fullName evidence="6">TetR/AcrR family transcriptional repressor of nem operon</fullName>
    </submittedName>
</protein>
<evidence type="ECO:0000256" key="3">
    <source>
        <dbReference type="ARBA" id="ARBA00023163"/>
    </source>
</evidence>
<evidence type="ECO:0000256" key="4">
    <source>
        <dbReference type="PROSITE-ProRule" id="PRU00335"/>
    </source>
</evidence>
<dbReference type="InterPro" id="IPR009057">
    <property type="entry name" value="Homeodomain-like_sf"/>
</dbReference>
<feature type="domain" description="HTH tetR-type" evidence="5">
    <location>
        <begin position="4"/>
        <end position="64"/>
    </location>
</feature>
<dbReference type="Pfam" id="PF00440">
    <property type="entry name" value="TetR_N"/>
    <property type="match status" value="1"/>
</dbReference>
<keyword evidence="1" id="KW-0805">Transcription regulation</keyword>
<keyword evidence="2 4" id="KW-0238">DNA-binding</keyword>
<dbReference type="PANTHER" id="PTHR47506">
    <property type="entry name" value="TRANSCRIPTIONAL REGULATORY PROTEIN"/>
    <property type="match status" value="1"/>
</dbReference>
<reference evidence="6 7" key="1">
    <citation type="submission" date="2021-03" db="EMBL/GenBank/DDBJ databases">
        <title>Sequencing the genomes of 1000 actinobacteria strains.</title>
        <authorList>
            <person name="Klenk H.-P."/>
        </authorList>
    </citation>
    <scope>NUCLEOTIDE SEQUENCE [LARGE SCALE GENOMIC DNA]</scope>
    <source>
        <strain evidence="6 7">DSM 44580</strain>
    </source>
</reference>
<dbReference type="PRINTS" id="PR00455">
    <property type="entry name" value="HTHTETR"/>
</dbReference>
<evidence type="ECO:0000313" key="6">
    <source>
        <dbReference type="EMBL" id="MBP2474753.1"/>
    </source>
</evidence>
<dbReference type="PANTHER" id="PTHR47506:SF6">
    <property type="entry name" value="HTH-TYPE TRANSCRIPTIONAL REPRESSOR NEMR"/>
    <property type="match status" value="1"/>
</dbReference>